<feature type="region of interest" description="Disordered" evidence="1">
    <location>
        <begin position="43"/>
        <end position="78"/>
    </location>
</feature>
<accession>A0A918AUX3</accession>
<keyword evidence="3" id="KW-1185">Reference proteome</keyword>
<dbReference type="EMBL" id="BMSV01000001">
    <property type="protein sequence ID" value="GGP87739.1"/>
    <property type="molecule type" value="Genomic_DNA"/>
</dbReference>
<reference evidence="2" key="1">
    <citation type="journal article" date="2014" name="Int. J. Syst. Evol. Microbiol.">
        <title>Complete genome sequence of Corynebacterium casei LMG S-19264T (=DSM 44701T), isolated from a smear-ripened cheese.</title>
        <authorList>
            <consortium name="US DOE Joint Genome Institute (JGI-PGF)"/>
            <person name="Walter F."/>
            <person name="Albersmeier A."/>
            <person name="Kalinowski J."/>
            <person name="Ruckert C."/>
        </authorList>
    </citation>
    <scope>NUCLEOTIDE SEQUENCE</scope>
    <source>
        <strain evidence="2">JCM 4335</strain>
    </source>
</reference>
<protein>
    <submittedName>
        <fullName evidence="2">Uncharacterized protein</fullName>
    </submittedName>
</protein>
<evidence type="ECO:0000313" key="2">
    <source>
        <dbReference type="EMBL" id="GGP87739.1"/>
    </source>
</evidence>
<proteinExistence type="predicted"/>
<gene>
    <name evidence="2" type="ORF">GCM10010249_01300</name>
</gene>
<dbReference type="Proteomes" id="UP000654123">
    <property type="component" value="Unassembled WGS sequence"/>
</dbReference>
<sequence length="97" mass="9122">MGAAAVGAETEAGWGWRTRGAAGTSAAGASAVGAAAGVARTAAGGVSPGRRGAGRPRTRTARAGGRGARWPEAGAPLATGGSRPLFPLATGVLGTLA</sequence>
<evidence type="ECO:0000256" key="1">
    <source>
        <dbReference type="SAM" id="MobiDB-lite"/>
    </source>
</evidence>
<reference evidence="2" key="2">
    <citation type="submission" date="2020-09" db="EMBL/GenBank/DDBJ databases">
        <authorList>
            <person name="Sun Q."/>
            <person name="Ohkuma M."/>
        </authorList>
    </citation>
    <scope>NUCLEOTIDE SEQUENCE</scope>
    <source>
        <strain evidence="2">JCM 4335</strain>
    </source>
</reference>
<name>A0A918AUX3_9ACTN</name>
<organism evidence="2 3">
    <name type="scientific">Streptomyces roseolilacinus</name>
    <dbReference type="NCBI Taxonomy" id="66904"/>
    <lineage>
        <taxon>Bacteria</taxon>
        <taxon>Bacillati</taxon>
        <taxon>Actinomycetota</taxon>
        <taxon>Actinomycetes</taxon>
        <taxon>Kitasatosporales</taxon>
        <taxon>Streptomycetaceae</taxon>
        <taxon>Streptomyces</taxon>
    </lineage>
</organism>
<evidence type="ECO:0000313" key="3">
    <source>
        <dbReference type="Proteomes" id="UP000654123"/>
    </source>
</evidence>
<comment type="caution">
    <text evidence="2">The sequence shown here is derived from an EMBL/GenBank/DDBJ whole genome shotgun (WGS) entry which is preliminary data.</text>
</comment>
<dbReference type="AlphaFoldDB" id="A0A918AUX3"/>